<feature type="chain" id="PRO_5043042352" description="Secreted protein" evidence="2">
    <location>
        <begin position="24"/>
        <end position="285"/>
    </location>
</feature>
<keyword evidence="1" id="KW-0472">Membrane</keyword>
<evidence type="ECO:0000313" key="3">
    <source>
        <dbReference type="EMBL" id="KAK8767359.1"/>
    </source>
</evidence>
<reference evidence="3 4" key="1">
    <citation type="journal article" date="2023" name="Arcadia Sci">
        <title>De novo assembly of a long-read Amblyomma americanum tick genome.</title>
        <authorList>
            <person name="Chou S."/>
            <person name="Poskanzer K.E."/>
            <person name="Rollins M."/>
            <person name="Thuy-Boun P.S."/>
        </authorList>
    </citation>
    <scope>NUCLEOTIDE SEQUENCE [LARGE SCALE GENOMIC DNA]</scope>
    <source>
        <strain evidence="3">F_SG_1</strain>
        <tissue evidence="3">Salivary glands</tissue>
    </source>
</reference>
<sequence length="285" mass="30555">MKPTLLFAVAAILVLTLPQEADSLFLTSLALLPVSAIVSLGGFVGLKLAIAMKILGMLGWFDVSRYGVGLRASIDDDKLPDRVVPLPKPRNIFPGPTISVPVAMLPYFIGGKFKGPSAIRLPVKDFMMLANQSVQFDSPSVRFSSDGAASVKGTKGSSLHASGKLKSPLVNVEARKTAILRGRRSIESDPNVIKQAVRLVRQLDTDSCILRLSCEVSAEPSRYGEYGRRVADFVNGLGPVGRNSVFADFEQAHMQGAYAGMAGCKRAYSKCQVDLRALVALVESS</sequence>
<evidence type="ECO:0008006" key="5">
    <source>
        <dbReference type="Google" id="ProtNLM"/>
    </source>
</evidence>
<evidence type="ECO:0000313" key="4">
    <source>
        <dbReference type="Proteomes" id="UP001321473"/>
    </source>
</evidence>
<comment type="caution">
    <text evidence="3">The sequence shown here is derived from an EMBL/GenBank/DDBJ whole genome shotgun (WGS) entry which is preliminary data.</text>
</comment>
<accession>A0AAQ4DY19</accession>
<evidence type="ECO:0000256" key="1">
    <source>
        <dbReference type="SAM" id="Phobius"/>
    </source>
</evidence>
<dbReference type="EMBL" id="JARKHS020025547">
    <property type="protein sequence ID" value="KAK8767359.1"/>
    <property type="molecule type" value="Genomic_DNA"/>
</dbReference>
<keyword evidence="4" id="KW-1185">Reference proteome</keyword>
<evidence type="ECO:0000256" key="2">
    <source>
        <dbReference type="SAM" id="SignalP"/>
    </source>
</evidence>
<dbReference type="AlphaFoldDB" id="A0AAQ4DY19"/>
<keyword evidence="1" id="KW-1133">Transmembrane helix</keyword>
<name>A0AAQ4DY19_AMBAM</name>
<proteinExistence type="predicted"/>
<organism evidence="3 4">
    <name type="scientific">Amblyomma americanum</name>
    <name type="common">Lone star tick</name>
    <dbReference type="NCBI Taxonomy" id="6943"/>
    <lineage>
        <taxon>Eukaryota</taxon>
        <taxon>Metazoa</taxon>
        <taxon>Ecdysozoa</taxon>
        <taxon>Arthropoda</taxon>
        <taxon>Chelicerata</taxon>
        <taxon>Arachnida</taxon>
        <taxon>Acari</taxon>
        <taxon>Parasitiformes</taxon>
        <taxon>Ixodida</taxon>
        <taxon>Ixodoidea</taxon>
        <taxon>Ixodidae</taxon>
        <taxon>Amblyomminae</taxon>
        <taxon>Amblyomma</taxon>
    </lineage>
</organism>
<feature type="signal peptide" evidence="2">
    <location>
        <begin position="1"/>
        <end position="23"/>
    </location>
</feature>
<dbReference type="Proteomes" id="UP001321473">
    <property type="component" value="Unassembled WGS sequence"/>
</dbReference>
<keyword evidence="2" id="KW-0732">Signal</keyword>
<gene>
    <name evidence="3" type="ORF">V5799_005862</name>
</gene>
<keyword evidence="1" id="KW-0812">Transmembrane</keyword>
<feature type="transmembrane region" description="Helical" evidence="1">
    <location>
        <begin position="31"/>
        <end position="50"/>
    </location>
</feature>
<protein>
    <recommendedName>
        <fullName evidence="5">Secreted protein</fullName>
    </recommendedName>
</protein>